<dbReference type="SUPFAM" id="SSF58104">
    <property type="entry name" value="Methyl-accepting chemotaxis protein (MCP) signaling domain"/>
    <property type="match status" value="1"/>
</dbReference>
<dbReference type="PANTHER" id="PTHR43531">
    <property type="entry name" value="PROTEIN ICFG"/>
    <property type="match status" value="1"/>
</dbReference>
<organism evidence="7 8">
    <name type="scientific">Puniceibacterium sediminis</name>
    <dbReference type="NCBI Taxonomy" id="1608407"/>
    <lineage>
        <taxon>Bacteria</taxon>
        <taxon>Pseudomonadati</taxon>
        <taxon>Pseudomonadota</taxon>
        <taxon>Alphaproteobacteria</taxon>
        <taxon>Rhodobacterales</taxon>
        <taxon>Paracoccaceae</taxon>
        <taxon>Puniceibacterium</taxon>
    </lineage>
</organism>
<dbReference type="PROSITE" id="PS50111">
    <property type="entry name" value="CHEMOTAXIS_TRANSDUC_2"/>
    <property type="match status" value="1"/>
</dbReference>
<sequence length="515" mass="54523">MNIDAAGDNDATRDWSFVLCLLLAPLMPLAALFAGNPALPILAVSGALAALAVVSRNLQTALSPYVIATCVMGQAMCLTAAFSGHPWQIDTHMVYFVLLAVVSTRSHAGVLILACAVTAVHHLLLSILLPSLIYPSFDIVENLQRTVLHGLLVVLEGGVLTMTILQRTKLSRDMKSQAEDLQDSSHAAAEAQKRAERAQSEAEGVVSAFRISLQRLADCNLDCALTDSFPESYEELRADFNGAIEMLRDTLQNAAATSHDFDAEARELSAATSDLSTRTERQAGALSGAAGAMQHLNASLSETADGARNAAEMAAAARESAETGTEVTLQAIEAMKLIETSSREILKVIQLIDDISFQTNLLALNAGVEAARAGEMGKGFAVVASEVRLLAKSTSDAANGVKSLIHDSADQVSHGSRLVNDAGKRLEAIVMQVVSVTKLIEHISGESQSQATSLRDLNGTVTTLDQETQSTAGLSEEMTAMSLRITDNASTLAQRMNVFSMSDDTRGGGTKSLRA</sequence>
<keyword evidence="5" id="KW-0472">Membrane</keyword>
<evidence type="ECO:0000313" key="7">
    <source>
        <dbReference type="EMBL" id="SNR40531.1"/>
    </source>
</evidence>
<evidence type="ECO:0000256" key="4">
    <source>
        <dbReference type="SAM" id="MobiDB-lite"/>
    </source>
</evidence>
<dbReference type="Pfam" id="PF00015">
    <property type="entry name" value="MCPsignal"/>
    <property type="match status" value="1"/>
</dbReference>
<dbReference type="EMBL" id="FZNN01000004">
    <property type="protein sequence ID" value="SNR40531.1"/>
    <property type="molecule type" value="Genomic_DNA"/>
</dbReference>
<keyword evidence="5" id="KW-1133">Transmembrane helix</keyword>
<evidence type="ECO:0000256" key="2">
    <source>
        <dbReference type="ARBA" id="ARBA00029447"/>
    </source>
</evidence>
<dbReference type="InterPro" id="IPR051310">
    <property type="entry name" value="MCP_chemotaxis"/>
</dbReference>
<feature type="transmembrane region" description="Helical" evidence="5">
    <location>
        <begin position="41"/>
        <end position="59"/>
    </location>
</feature>
<keyword evidence="8" id="KW-1185">Reference proteome</keyword>
<dbReference type="PRINTS" id="PR00260">
    <property type="entry name" value="CHEMTRNSDUCR"/>
</dbReference>
<dbReference type="InterPro" id="IPR004089">
    <property type="entry name" value="MCPsignal_dom"/>
</dbReference>
<dbReference type="GO" id="GO:0004888">
    <property type="term" value="F:transmembrane signaling receptor activity"/>
    <property type="evidence" value="ECO:0007669"/>
    <property type="project" value="InterPro"/>
</dbReference>
<dbReference type="Gene3D" id="1.10.287.950">
    <property type="entry name" value="Methyl-accepting chemotaxis protein"/>
    <property type="match status" value="1"/>
</dbReference>
<keyword evidence="3" id="KW-0807">Transducer</keyword>
<keyword evidence="1" id="KW-0145">Chemotaxis</keyword>
<dbReference type="GO" id="GO:0016020">
    <property type="term" value="C:membrane"/>
    <property type="evidence" value="ECO:0007669"/>
    <property type="project" value="InterPro"/>
</dbReference>
<accession>A0A238W2A2</accession>
<dbReference type="GO" id="GO:0007165">
    <property type="term" value="P:signal transduction"/>
    <property type="evidence" value="ECO:0007669"/>
    <property type="project" value="UniProtKB-KW"/>
</dbReference>
<evidence type="ECO:0000256" key="5">
    <source>
        <dbReference type="SAM" id="Phobius"/>
    </source>
</evidence>
<feature type="transmembrane region" description="Helical" evidence="5">
    <location>
        <begin position="65"/>
        <end position="87"/>
    </location>
</feature>
<keyword evidence="5" id="KW-0812">Transmembrane</keyword>
<dbReference type="PANTHER" id="PTHR43531:SF11">
    <property type="entry name" value="METHYL-ACCEPTING CHEMOTAXIS PROTEIN 3"/>
    <property type="match status" value="1"/>
</dbReference>
<evidence type="ECO:0000256" key="3">
    <source>
        <dbReference type="PROSITE-ProRule" id="PRU00284"/>
    </source>
</evidence>
<dbReference type="GO" id="GO:0006935">
    <property type="term" value="P:chemotaxis"/>
    <property type="evidence" value="ECO:0007669"/>
    <property type="project" value="UniProtKB-KW"/>
</dbReference>
<reference evidence="7 8" key="1">
    <citation type="submission" date="2017-06" db="EMBL/GenBank/DDBJ databases">
        <authorList>
            <person name="Kim H.J."/>
            <person name="Triplett B.A."/>
        </authorList>
    </citation>
    <scope>NUCLEOTIDE SEQUENCE [LARGE SCALE GENOMIC DNA]</scope>
    <source>
        <strain evidence="7 8">DSM 29052</strain>
    </source>
</reference>
<feature type="transmembrane region" description="Helical" evidence="5">
    <location>
        <begin position="108"/>
        <end position="134"/>
    </location>
</feature>
<dbReference type="SMART" id="SM00283">
    <property type="entry name" value="MA"/>
    <property type="match status" value="1"/>
</dbReference>
<dbReference type="AlphaFoldDB" id="A0A238W2A2"/>
<name>A0A238W2A2_9RHOB</name>
<feature type="region of interest" description="Disordered" evidence="4">
    <location>
        <begin position="175"/>
        <end position="196"/>
    </location>
</feature>
<feature type="domain" description="Methyl-accepting transducer" evidence="6">
    <location>
        <begin position="257"/>
        <end position="486"/>
    </location>
</feature>
<gene>
    <name evidence="7" type="ORF">SAMN06265370_10472</name>
</gene>
<comment type="similarity">
    <text evidence="2">Belongs to the methyl-accepting chemotaxis (MCP) protein family.</text>
</comment>
<proteinExistence type="inferred from homology"/>
<dbReference type="InterPro" id="IPR004090">
    <property type="entry name" value="Chemotax_Me-accpt_rcpt"/>
</dbReference>
<dbReference type="RefSeq" id="WP_089269646.1">
    <property type="nucleotide sequence ID" value="NZ_FZNN01000004.1"/>
</dbReference>
<feature type="transmembrane region" description="Helical" evidence="5">
    <location>
        <begin position="146"/>
        <end position="165"/>
    </location>
</feature>
<dbReference type="Proteomes" id="UP000198417">
    <property type="component" value="Unassembled WGS sequence"/>
</dbReference>
<evidence type="ECO:0000256" key="1">
    <source>
        <dbReference type="ARBA" id="ARBA00022500"/>
    </source>
</evidence>
<protein>
    <submittedName>
        <fullName evidence="7">Methyl-accepting chemotaxis sensory transducer</fullName>
    </submittedName>
</protein>
<evidence type="ECO:0000313" key="8">
    <source>
        <dbReference type="Proteomes" id="UP000198417"/>
    </source>
</evidence>
<evidence type="ECO:0000259" key="6">
    <source>
        <dbReference type="PROSITE" id="PS50111"/>
    </source>
</evidence>